<evidence type="ECO:0000313" key="3">
    <source>
        <dbReference type="Proteomes" id="UP001271249"/>
    </source>
</evidence>
<accession>A0ABU4Z6F2</accession>
<dbReference type="Pfam" id="PF06568">
    <property type="entry name" value="YjiS-like"/>
    <property type="match status" value="1"/>
</dbReference>
<proteinExistence type="predicted"/>
<protein>
    <submittedName>
        <fullName evidence="2">DUF1127 domain-containing protein</fullName>
    </submittedName>
</protein>
<feature type="domain" description="YjiS-like" evidence="1">
    <location>
        <begin position="31"/>
        <end position="61"/>
    </location>
</feature>
<name>A0ABU4Z6F2_9HYPH</name>
<evidence type="ECO:0000259" key="1">
    <source>
        <dbReference type="Pfam" id="PF06568"/>
    </source>
</evidence>
<organism evidence="2 3">
    <name type="scientific">Mesorhizobium captivum</name>
    <dbReference type="NCBI Taxonomy" id="3072319"/>
    <lineage>
        <taxon>Bacteria</taxon>
        <taxon>Pseudomonadati</taxon>
        <taxon>Pseudomonadota</taxon>
        <taxon>Alphaproteobacteria</taxon>
        <taxon>Hyphomicrobiales</taxon>
        <taxon>Phyllobacteriaceae</taxon>
        <taxon>Mesorhizobium</taxon>
    </lineage>
</organism>
<dbReference type="EMBL" id="JAVIJC010000031">
    <property type="protein sequence ID" value="MDX8494839.1"/>
    <property type="molecule type" value="Genomic_DNA"/>
</dbReference>
<evidence type="ECO:0000313" key="2">
    <source>
        <dbReference type="EMBL" id="MDX8494839.1"/>
    </source>
</evidence>
<dbReference type="InterPro" id="IPR009506">
    <property type="entry name" value="YjiS-like"/>
</dbReference>
<comment type="caution">
    <text evidence="2">The sequence shown here is derived from an EMBL/GenBank/DDBJ whole genome shotgun (WGS) entry which is preliminary data.</text>
</comment>
<dbReference type="Proteomes" id="UP001271249">
    <property type="component" value="Unassembled WGS sequence"/>
</dbReference>
<keyword evidence="3" id="KW-1185">Reference proteome</keyword>
<reference evidence="2 3" key="1">
    <citation type="submission" date="2023-08" db="EMBL/GenBank/DDBJ databases">
        <title>Implementing the SeqCode for naming new Mesorhizobium species isolated from Vachellia karroo root nodules.</title>
        <authorList>
            <person name="Van Lill M."/>
        </authorList>
    </citation>
    <scope>NUCLEOTIDE SEQUENCE [LARGE SCALE GENOMIC DNA]</scope>
    <source>
        <strain evidence="2 3">VK22B</strain>
    </source>
</reference>
<sequence length="78" mass="8702">MTTLARTTNETRSADFSLFGFVGRAVRLAYRAMKMRSERAALQAMPDHLLKDLGISRSQIEYCTSIRLAPSDTDGMSD</sequence>
<gene>
    <name evidence="2" type="ORF">RFN29_25085</name>
</gene>
<dbReference type="RefSeq" id="WP_320220230.1">
    <property type="nucleotide sequence ID" value="NZ_JAVIJB010000049.1"/>
</dbReference>